<dbReference type="SUPFAM" id="SSF53254">
    <property type="entry name" value="Phosphoglycerate mutase-like"/>
    <property type="match status" value="1"/>
</dbReference>
<protein>
    <submittedName>
        <fullName evidence="1">Phosphoglycerate mutase-like protein</fullName>
    </submittedName>
</protein>
<proteinExistence type="predicted"/>
<keyword evidence="2" id="KW-1185">Reference proteome</keyword>
<dbReference type="AlphaFoldDB" id="A0A6A5W9C9"/>
<dbReference type="PANTHER" id="PTHR48100">
    <property type="entry name" value="BROAD-SPECIFICITY PHOSPHATASE YOR283W-RELATED"/>
    <property type="match status" value="1"/>
</dbReference>
<dbReference type="OrthoDB" id="496981at2759"/>
<gene>
    <name evidence="1" type="ORF">P154DRAFT_441221</name>
</gene>
<evidence type="ECO:0000313" key="1">
    <source>
        <dbReference type="EMBL" id="KAF1997389.1"/>
    </source>
</evidence>
<sequence>MSEKTLHLIRHAQGYHNLSLESHGIRDPLLTPLGLQQCLTLSQEFPNIQNVDCIIASPMRRTLQTALNTFHAVLAAKPGLKIIALPHLQETSTMPCDVGTSPSTLIQEFAGKPIDFFLVTDGWNDKIEGPYAPRADLVARRVWKARKFLQGREEKNIAVVTHGGLLHYLTEDWVGSSSGVGTGWSNCEHRTYTFDTSSRSSIISATIAETQDSVARRIGHTMPLSCDEQLELQSVAESSWAADGYITLPTAGTTLEYEQDDMLDVCTESRTHESRGPIGIRSVL</sequence>
<dbReference type="InterPro" id="IPR013078">
    <property type="entry name" value="His_Pase_superF_clade-1"/>
</dbReference>
<dbReference type="EMBL" id="ML977614">
    <property type="protein sequence ID" value="KAF1997389.1"/>
    <property type="molecule type" value="Genomic_DNA"/>
</dbReference>
<dbReference type="GO" id="GO:0016791">
    <property type="term" value="F:phosphatase activity"/>
    <property type="evidence" value="ECO:0007669"/>
    <property type="project" value="TreeGrafter"/>
</dbReference>
<dbReference type="InterPro" id="IPR050275">
    <property type="entry name" value="PGM_Phosphatase"/>
</dbReference>
<dbReference type="Gene3D" id="3.40.50.1240">
    <property type="entry name" value="Phosphoglycerate mutase-like"/>
    <property type="match status" value="1"/>
</dbReference>
<accession>A0A6A5W9C9</accession>
<reference evidence="1" key="1">
    <citation type="journal article" date="2020" name="Stud. Mycol.">
        <title>101 Dothideomycetes genomes: a test case for predicting lifestyles and emergence of pathogens.</title>
        <authorList>
            <person name="Haridas S."/>
            <person name="Albert R."/>
            <person name="Binder M."/>
            <person name="Bloem J."/>
            <person name="Labutti K."/>
            <person name="Salamov A."/>
            <person name="Andreopoulos B."/>
            <person name="Baker S."/>
            <person name="Barry K."/>
            <person name="Bills G."/>
            <person name="Bluhm B."/>
            <person name="Cannon C."/>
            <person name="Castanera R."/>
            <person name="Culley D."/>
            <person name="Daum C."/>
            <person name="Ezra D."/>
            <person name="Gonzalez J."/>
            <person name="Henrissat B."/>
            <person name="Kuo A."/>
            <person name="Liang C."/>
            <person name="Lipzen A."/>
            <person name="Lutzoni F."/>
            <person name="Magnuson J."/>
            <person name="Mondo S."/>
            <person name="Nolan M."/>
            <person name="Ohm R."/>
            <person name="Pangilinan J."/>
            <person name="Park H.-J."/>
            <person name="Ramirez L."/>
            <person name="Alfaro M."/>
            <person name="Sun H."/>
            <person name="Tritt A."/>
            <person name="Yoshinaga Y."/>
            <person name="Zwiers L.-H."/>
            <person name="Turgeon B."/>
            <person name="Goodwin S."/>
            <person name="Spatafora J."/>
            <person name="Crous P."/>
            <person name="Grigoriev I."/>
        </authorList>
    </citation>
    <scope>NUCLEOTIDE SEQUENCE</scope>
    <source>
        <strain evidence="1">CBS 123094</strain>
    </source>
</reference>
<dbReference type="CDD" id="cd07067">
    <property type="entry name" value="HP_PGM_like"/>
    <property type="match status" value="1"/>
</dbReference>
<dbReference type="GO" id="GO:0005737">
    <property type="term" value="C:cytoplasm"/>
    <property type="evidence" value="ECO:0007669"/>
    <property type="project" value="TreeGrafter"/>
</dbReference>
<dbReference type="Proteomes" id="UP000799779">
    <property type="component" value="Unassembled WGS sequence"/>
</dbReference>
<dbReference type="Pfam" id="PF00300">
    <property type="entry name" value="His_Phos_1"/>
    <property type="match status" value="1"/>
</dbReference>
<dbReference type="PANTHER" id="PTHR48100:SF54">
    <property type="entry name" value="PHOSPHATASE SPAC5H10.03-RELATED"/>
    <property type="match status" value="1"/>
</dbReference>
<name>A0A6A5W9C9_9PLEO</name>
<organism evidence="1 2">
    <name type="scientific">Amniculicola lignicola CBS 123094</name>
    <dbReference type="NCBI Taxonomy" id="1392246"/>
    <lineage>
        <taxon>Eukaryota</taxon>
        <taxon>Fungi</taxon>
        <taxon>Dikarya</taxon>
        <taxon>Ascomycota</taxon>
        <taxon>Pezizomycotina</taxon>
        <taxon>Dothideomycetes</taxon>
        <taxon>Pleosporomycetidae</taxon>
        <taxon>Pleosporales</taxon>
        <taxon>Amniculicolaceae</taxon>
        <taxon>Amniculicola</taxon>
    </lineage>
</organism>
<dbReference type="InterPro" id="IPR029033">
    <property type="entry name" value="His_PPase_superfam"/>
</dbReference>
<evidence type="ECO:0000313" key="2">
    <source>
        <dbReference type="Proteomes" id="UP000799779"/>
    </source>
</evidence>
<dbReference type="SMART" id="SM00855">
    <property type="entry name" value="PGAM"/>
    <property type="match status" value="1"/>
</dbReference>